<comment type="cofactor">
    <cofactor evidence="12">
        <name>Zn(2+)</name>
        <dbReference type="ChEBI" id="CHEBI:29105"/>
    </cofactor>
    <text evidence="12">Binds 1 zinc ion per subunit.</text>
</comment>
<dbReference type="GO" id="GO:0006423">
    <property type="term" value="P:cysteinyl-tRNA aminoacylation"/>
    <property type="evidence" value="ECO:0007669"/>
    <property type="project" value="UniProtKB-UniRule"/>
</dbReference>
<dbReference type="HAMAP" id="MF_00041">
    <property type="entry name" value="Cys_tRNA_synth"/>
    <property type="match status" value="1"/>
</dbReference>
<evidence type="ECO:0000256" key="4">
    <source>
        <dbReference type="ARBA" id="ARBA00022490"/>
    </source>
</evidence>
<feature type="binding site" evidence="12">
    <location>
        <position position="236"/>
    </location>
    <ligand>
        <name>Zn(2+)</name>
        <dbReference type="ChEBI" id="CHEBI:29105"/>
    </ligand>
</feature>
<protein>
    <recommendedName>
        <fullName evidence="12">Cysteine--tRNA ligase</fullName>
        <ecNumber evidence="12">6.1.1.16</ecNumber>
    </recommendedName>
    <alternativeName>
        <fullName evidence="12">Cysteinyl-tRNA synthetase</fullName>
        <shortName evidence="12">CysRS</shortName>
    </alternativeName>
</protein>
<dbReference type="InterPro" id="IPR015803">
    <property type="entry name" value="Cys-tRNA-ligase"/>
</dbReference>
<dbReference type="GO" id="GO:0005829">
    <property type="term" value="C:cytosol"/>
    <property type="evidence" value="ECO:0007669"/>
    <property type="project" value="TreeGrafter"/>
</dbReference>
<evidence type="ECO:0000256" key="3">
    <source>
        <dbReference type="ARBA" id="ARBA00011245"/>
    </source>
</evidence>
<dbReference type="SUPFAM" id="SSF47323">
    <property type="entry name" value="Anticodon-binding domain of a subclass of class I aminoacyl-tRNA synthetases"/>
    <property type="match status" value="1"/>
</dbReference>
<feature type="binding site" evidence="12">
    <location>
        <position position="28"/>
    </location>
    <ligand>
        <name>Zn(2+)</name>
        <dbReference type="ChEBI" id="CHEBI:29105"/>
    </ligand>
</feature>
<dbReference type="AlphaFoldDB" id="A0A084CPM9"/>
<reference evidence="14 15" key="1">
    <citation type="submission" date="2014-03" db="EMBL/GenBank/DDBJ databases">
        <title>Selection and divergence in the genomes of co-occurring obligate luminous symbionts with specific hosts.</title>
        <authorList>
            <person name="Hendry T.A."/>
            <person name="de Wet J.R."/>
            <person name="Dunlap P.V."/>
        </authorList>
    </citation>
    <scope>NUCLEOTIDE SEQUENCE [LARGE SCALE GENOMIC DNA]</scope>
    <source>
        <strain evidence="14 15">Ppalp.1</strain>
    </source>
</reference>
<dbReference type="EMBL" id="JGVK01000001">
    <property type="protein sequence ID" value="KEY91758.1"/>
    <property type="molecule type" value="Genomic_DNA"/>
</dbReference>
<dbReference type="CDD" id="cd00672">
    <property type="entry name" value="CysRS_core"/>
    <property type="match status" value="1"/>
</dbReference>
<evidence type="ECO:0000256" key="12">
    <source>
        <dbReference type="HAMAP-Rule" id="MF_00041"/>
    </source>
</evidence>
<keyword evidence="4 12" id="KW-0963">Cytoplasm</keyword>
<keyword evidence="8 12" id="KW-0862">Zinc</keyword>
<dbReference type="GO" id="GO:0005524">
    <property type="term" value="F:ATP binding"/>
    <property type="evidence" value="ECO:0007669"/>
    <property type="project" value="UniProtKB-UniRule"/>
</dbReference>
<evidence type="ECO:0000313" key="14">
    <source>
        <dbReference type="EMBL" id="KEY91758.1"/>
    </source>
</evidence>
<dbReference type="PANTHER" id="PTHR10890:SF3">
    <property type="entry name" value="CYSTEINE--TRNA LIGASE, CYTOPLASMIC"/>
    <property type="match status" value="1"/>
</dbReference>
<evidence type="ECO:0000256" key="5">
    <source>
        <dbReference type="ARBA" id="ARBA00022598"/>
    </source>
</evidence>
<organism evidence="14 15">
    <name type="scientific">Candidatus Photodesmus blepharonis</name>
    <dbReference type="NCBI Taxonomy" id="1179155"/>
    <lineage>
        <taxon>Bacteria</taxon>
        <taxon>Pseudomonadati</taxon>
        <taxon>Pseudomonadota</taxon>
        <taxon>Gammaproteobacteria</taxon>
        <taxon>Vibrionales</taxon>
        <taxon>Vibrionaceae</taxon>
        <taxon>Candidatus Photodesmus</taxon>
    </lineage>
</organism>
<dbReference type="InterPro" id="IPR014729">
    <property type="entry name" value="Rossmann-like_a/b/a_fold"/>
</dbReference>
<evidence type="ECO:0000256" key="2">
    <source>
        <dbReference type="ARBA" id="ARBA00005594"/>
    </source>
</evidence>
<dbReference type="SUPFAM" id="SSF52374">
    <property type="entry name" value="Nucleotidylyl transferase"/>
    <property type="match status" value="1"/>
</dbReference>
<gene>
    <name evidence="12 14" type="primary">cysS</name>
    <name evidence="14" type="ORF">CF67_01104</name>
</gene>
<dbReference type="InterPro" id="IPR015273">
    <property type="entry name" value="Cys-tRNA-synt_Ia_DALR"/>
</dbReference>
<evidence type="ECO:0000256" key="9">
    <source>
        <dbReference type="ARBA" id="ARBA00022840"/>
    </source>
</evidence>
<dbReference type="NCBIfam" id="TIGR00435">
    <property type="entry name" value="cysS"/>
    <property type="match status" value="1"/>
</dbReference>
<keyword evidence="9 12" id="KW-0067">ATP-binding</keyword>
<dbReference type="InterPro" id="IPR056411">
    <property type="entry name" value="CysS_C"/>
</dbReference>
<feature type="binding site" evidence="12">
    <location>
        <position position="211"/>
    </location>
    <ligand>
        <name>Zn(2+)</name>
        <dbReference type="ChEBI" id="CHEBI:29105"/>
    </ligand>
</feature>
<evidence type="ECO:0000256" key="8">
    <source>
        <dbReference type="ARBA" id="ARBA00022833"/>
    </source>
</evidence>
<feature type="short sequence motif" description="'HIGH' region" evidence="12">
    <location>
        <begin position="30"/>
        <end position="40"/>
    </location>
</feature>
<dbReference type="eggNOG" id="COG0215">
    <property type="taxonomic scope" value="Bacteria"/>
</dbReference>
<dbReference type="InterPro" id="IPR009080">
    <property type="entry name" value="tRNAsynth_Ia_anticodon-bd"/>
</dbReference>
<comment type="similarity">
    <text evidence="2 12">Belongs to the class-I aminoacyl-tRNA synthetase family.</text>
</comment>
<dbReference type="Pfam" id="PF09190">
    <property type="entry name" value="DALR_2"/>
    <property type="match status" value="1"/>
</dbReference>
<dbReference type="EC" id="6.1.1.16" evidence="12"/>
<dbReference type="Gene3D" id="1.20.120.1910">
    <property type="entry name" value="Cysteine-tRNA ligase, C-terminal anti-codon recognition domain"/>
    <property type="match status" value="1"/>
</dbReference>
<dbReference type="PANTHER" id="PTHR10890">
    <property type="entry name" value="CYSTEINYL-TRNA SYNTHETASE"/>
    <property type="match status" value="1"/>
</dbReference>
<proteinExistence type="inferred from homology"/>
<evidence type="ECO:0000259" key="13">
    <source>
        <dbReference type="SMART" id="SM00840"/>
    </source>
</evidence>
<keyword evidence="7 12" id="KW-0547">Nucleotide-binding</keyword>
<evidence type="ECO:0000313" key="15">
    <source>
        <dbReference type="Proteomes" id="UP000053784"/>
    </source>
</evidence>
<comment type="caution">
    <text evidence="14">The sequence shown here is derived from an EMBL/GenBank/DDBJ whole genome shotgun (WGS) entry which is preliminary data.</text>
</comment>
<comment type="catalytic activity">
    <reaction evidence="12">
        <text>tRNA(Cys) + L-cysteine + ATP = L-cysteinyl-tRNA(Cys) + AMP + diphosphate</text>
        <dbReference type="Rhea" id="RHEA:17773"/>
        <dbReference type="Rhea" id="RHEA-COMP:9661"/>
        <dbReference type="Rhea" id="RHEA-COMP:9679"/>
        <dbReference type="ChEBI" id="CHEBI:30616"/>
        <dbReference type="ChEBI" id="CHEBI:33019"/>
        <dbReference type="ChEBI" id="CHEBI:35235"/>
        <dbReference type="ChEBI" id="CHEBI:78442"/>
        <dbReference type="ChEBI" id="CHEBI:78517"/>
        <dbReference type="ChEBI" id="CHEBI:456215"/>
        <dbReference type="EC" id="6.1.1.16"/>
    </reaction>
</comment>
<evidence type="ECO:0000256" key="7">
    <source>
        <dbReference type="ARBA" id="ARBA00022741"/>
    </source>
</evidence>
<dbReference type="RefSeq" id="WP_034412973.1">
    <property type="nucleotide sequence ID" value="NZ_JGVK01000001.1"/>
</dbReference>
<evidence type="ECO:0000256" key="11">
    <source>
        <dbReference type="ARBA" id="ARBA00023146"/>
    </source>
</evidence>
<keyword evidence="5 12" id="KW-0436">Ligase</keyword>
<dbReference type="OrthoDB" id="9815130at2"/>
<dbReference type="GO" id="GO:0008270">
    <property type="term" value="F:zinc ion binding"/>
    <property type="evidence" value="ECO:0007669"/>
    <property type="project" value="UniProtKB-UniRule"/>
</dbReference>
<dbReference type="Pfam" id="PF23493">
    <property type="entry name" value="CysS_C"/>
    <property type="match status" value="1"/>
</dbReference>
<dbReference type="STRING" id="1179155.CF67_01104"/>
<feature type="domain" description="Cysteinyl-tRNA synthetase class Ia DALR" evidence="13">
    <location>
        <begin position="343"/>
        <end position="404"/>
    </location>
</feature>
<dbReference type="Pfam" id="PF01406">
    <property type="entry name" value="tRNA-synt_1e"/>
    <property type="match status" value="1"/>
</dbReference>
<dbReference type="InterPro" id="IPR032678">
    <property type="entry name" value="tRNA-synt_1_cat_dom"/>
</dbReference>
<dbReference type="PRINTS" id="PR00983">
    <property type="entry name" value="TRNASYNTHCYS"/>
</dbReference>
<dbReference type="GO" id="GO:0004817">
    <property type="term" value="F:cysteine-tRNA ligase activity"/>
    <property type="evidence" value="ECO:0007669"/>
    <property type="project" value="UniProtKB-UniRule"/>
</dbReference>
<dbReference type="Gene3D" id="3.40.50.620">
    <property type="entry name" value="HUPs"/>
    <property type="match status" value="1"/>
</dbReference>
<comment type="subcellular location">
    <subcellularLocation>
        <location evidence="1 12">Cytoplasm</location>
    </subcellularLocation>
</comment>
<keyword evidence="10 12" id="KW-0648">Protein biosynthesis</keyword>
<accession>A0A084CPM9</accession>
<sequence>MLKIYNTLTKKKEEFKPIFANKVGLYVCGVTIYDLCHIGHGRTFASFDVISRYLRYLGYKLTFVRNITDIDDKIIKRALENNESCSSLTERLIIEMHTDFDSLNIQRPDFEPRATDYIAEIIKLIKKLIEGGFAYIANNGDVVFEVRKYKQNQYGQLSKQNLDQLKISNRANIKAIKHSELDFVLWKMFKPGEPSWESPWGLGRPGWHIECSAMSSSILGHHFDIHGGGSDLKFPHHENEIAQSCSANSTDYVNVWMHSGMLIVKEEKMSKSLGNFFTIRDILKHYNPETVRYFLTYKNYRSQLKYDITKLNQAHASLERLYTSLRNLDLTVPPANNEEYKSRFITAMNDDFNTSEAYSVLFDIAREINRIKTNNIQKASELGSLMRELANIIGILYQEPETFFKGKDSNKNKIKQIEALIELRNNARISRDWKNADMARKKLNEMDIKVEDGPNGTTWRRCKQP</sequence>
<name>A0A084CPM9_9GAMM</name>
<keyword evidence="11 12" id="KW-0030">Aminoacyl-tRNA synthetase</keyword>
<feature type="short sequence motif" description="'KMSKS' region" evidence="12">
    <location>
        <begin position="268"/>
        <end position="272"/>
    </location>
</feature>
<keyword evidence="6 12" id="KW-0479">Metal-binding</keyword>
<feature type="binding site" evidence="12">
    <location>
        <position position="240"/>
    </location>
    <ligand>
        <name>Zn(2+)</name>
        <dbReference type="ChEBI" id="CHEBI:29105"/>
    </ligand>
</feature>
<feature type="binding site" evidence="12">
    <location>
        <position position="271"/>
    </location>
    <ligand>
        <name>ATP</name>
        <dbReference type="ChEBI" id="CHEBI:30616"/>
    </ligand>
</feature>
<comment type="subunit">
    <text evidence="3 12">Monomer.</text>
</comment>
<dbReference type="InterPro" id="IPR024909">
    <property type="entry name" value="Cys-tRNA/MSH_ligase"/>
</dbReference>
<dbReference type="SMART" id="SM00840">
    <property type="entry name" value="DALR_2"/>
    <property type="match status" value="1"/>
</dbReference>
<evidence type="ECO:0000256" key="6">
    <source>
        <dbReference type="ARBA" id="ARBA00022723"/>
    </source>
</evidence>
<evidence type="ECO:0000256" key="1">
    <source>
        <dbReference type="ARBA" id="ARBA00004496"/>
    </source>
</evidence>
<evidence type="ECO:0000256" key="10">
    <source>
        <dbReference type="ARBA" id="ARBA00022917"/>
    </source>
</evidence>
<dbReference type="CDD" id="cd07963">
    <property type="entry name" value="Anticodon_Ia_Cys"/>
    <property type="match status" value="1"/>
</dbReference>
<keyword evidence="15" id="KW-1185">Reference proteome</keyword>
<dbReference type="FunFam" id="3.40.50.620:FF:000009">
    <property type="entry name" value="Cysteine--tRNA ligase"/>
    <property type="match status" value="1"/>
</dbReference>
<dbReference type="Proteomes" id="UP000053784">
    <property type="component" value="Unassembled WGS sequence"/>
</dbReference>